<reference evidence="2" key="1">
    <citation type="submission" date="2021-01" db="EMBL/GenBank/DDBJ databases">
        <authorList>
            <person name="Kaushik A."/>
        </authorList>
    </citation>
    <scope>NUCLEOTIDE SEQUENCE</scope>
    <source>
        <strain evidence="2">AG1-1C</strain>
    </source>
</reference>
<evidence type="ECO:0000313" key="3">
    <source>
        <dbReference type="Proteomes" id="UP000663846"/>
    </source>
</evidence>
<proteinExistence type="predicted"/>
<accession>A0A8H3AU73</accession>
<feature type="compositionally biased region" description="Basic and acidic residues" evidence="1">
    <location>
        <begin position="29"/>
        <end position="51"/>
    </location>
</feature>
<protein>
    <submittedName>
        <fullName evidence="2">Uncharacterized protein</fullName>
    </submittedName>
</protein>
<comment type="caution">
    <text evidence="2">The sequence shown here is derived from an EMBL/GenBank/DDBJ whole genome shotgun (WGS) entry which is preliminary data.</text>
</comment>
<gene>
    <name evidence="2" type="ORF">RDB_LOCUS128295</name>
</gene>
<name>A0A8H3AU73_9AGAM</name>
<dbReference type="EMBL" id="CAJMWS010000387">
    <property type="protein sequence ID" value="CAE6440236.1"/>
    <property type="molecule type" value="Genomic_DNA"/>
</dbReference>
<organism evidence="2 3">
    <name type="scientific">Rhizoctonia solani</name>
    <dbReference type="NCBI Taxonomy" id="456999"/>
    <lineage>
        <taxon>Eukaryota</taxon>
        <taxon>Fungi</taxon>
        <taxon>Dikarya</taxon>
        <taxon>Basidiomycota</taxon>
        <taxon>Agaricomycotina</taxon>
        <taxon>Agaricomycetes</taxon>
        <taxon>Cantharellales</taxon>
        <taxon>Ceratobasidiaceae</taxon>
        <taxon>Rhizoctonia</taxon>
    </lineage>
</organism>
<feature type="compositionally biased region" description="Polar residues" evidence="1">
    <location>
        <begin position="11"/>
        <end position="21"/>
    </location>
</feature>
<evidence type="ECO:0000313" key="2">
    <source>
        <dbReference type="EMBL" id="CAE6440236.1"/>
    </source>
</evidence>
<sequence length="109" mass="12099">MPPPSNDLSDHSMTSRRTSPGRNAKRKRVAEDHDGSAAGRDDGQYELKEPVEQIEPTPTGPLYTPCDSTSLNSLEEQLEVNRGLIEVESIPYLSKVGNWIRDLETSDFA</sequence>
<dbReference type="AlphaFoldDB" id="A0A8H3AU73"/>
<dbReference type="Proteomes" id="UP000663846">
    <property type="component" value="Unassembled WGS sequence"/>
</dbReference>
<evidence type="ECO:0000256" key="1">
    <source>
        <dbReference type="SAM" id="MobiDB-lite"/>
    </source>
</evidence>
<feature type="region of interest" description="Disordered" evidence="1">
    <location>
        <begin position="1"/>
        <end position="69"/>
    </location>
</feature>